<dbReference type="InterPro" id="IPR040632">
    <property type="entry name" value="Sulfotransfer_4"/>
</dbReference>
<dbReference type="RefSeq" id="WP_163285457.1">
    <property type="nucleotide sequence ID" value="NZ_JAAGVY010000019.1"/>
</dbReference>
<evidence type="ECO:0000313" key="1">
    <source>
        <dbReference type="EMBL" id="NEN24061.1"/>
    </source>
</evidence>
<reference evidence="1 2" key="1">
    <citation type="submission" date="2020-02" db="EMBL/GenBank/DDBJ databases">
        <title>Out from the shadows clarifying the taxonomy of the family Cryomorphaceae and related taxa by utilizing the GTDB taxonomic framework.</title>
        <authorList>
            <person name="Bowman J.P."/>
        </authorList>
    </citation>
    <scope>NUCLEOTIDE SEQUENCE [LARGE SCALE GENOMIC DNA]</scope>
    <source>
        <strain evidence="1 2">QSSC 1-22</strain>
    </source>
</reference>
<dbReference type="InterPro" id="IPR027417">
    <property type="entry name" value="P-loop_NTPase"/>
</dbReference>
<proteinExistence type="predicted"/>
<dbReference type="Gene3D" id="3.40.50.300">
    <property type="entry name" value="P-loop containing nucleotide triphosphate hydrolases"/>
    <property type="match status" value="1"/>
</dbReference>
<name>A0A7K3WSL7_9FLAO</name>
<dbReference type="PANTHER" id="PTHR36978:SF4">
    <property type="entry name" value="P-LOOP CONTAINING NUCLEOSIDE TRIPHOSPHATE HYDROLASE PROTEIN"/>
    <property type="match status" value="1"/>
</dbReference>
<evidence type="ECO:0008006" key="3">
    <source>
        <dbReference type="Google" id="ProtNLM"/>
    </source>
</evidence>
<dbReference type="SUPFAM" id="SSF52540">
    <property type="entry name" value="P-loop containing nucleoside triphosphate hydrolases"/>
    <property type="match status" value="1"/>
</dbReference>
<dbReference type="EMBL" id="JAAGVY010000019">
    <property type="protein sequence ID" value="NEN24061.1"/>
    <property type="molecule type" value="Genomic_DNA"/>
</dbReference>
<keyword evidence="2" id="KW-1185">Reference proteome</keyword>
<accession>A0A7K3WSL7</accession>
<dbReference type="PANTHER" id="PTHR36978">
    <property type="entry name" value="P-LOOP CONTAINING NUCLEOTIDE TRIPHOSPHATE HYDROLASE"/>
    <property type="match status" value="1"/>
</dbReference>
<gene>
    <name evidence="1" type="ORF">G3O08_11175</name>
</gene>
<protein>
    <recommendedName>
        <fullName evidence="3">Sulfotransferase family protein</fullName>
    </recommendedName>
</protein>
<dbReference type="Proteomes" id="UP000486602">
    <property type="component" value="Unassembled WGS sequence"/>
</dbReference>
<dbReference type="AlphaFoldDB" id="A0A7K3WSL7"/>
<organism evidence="1 2">
    <name type="scientific">Cryomorpha ignava</name>
    <dbReference type="NCBI Taxonomy" id="101383"/>
    <lineage>
        <taxon>Bacteria</taxon>
        <taxon>Pseudomonadati</taxon>
        <taxon>Bacteroidota</taxon>
        <taxon>Flavobacteriia</taxon>
        <taxon>Flavobacteriales</taxon>
        <taxon>Cryomorphaceae</taxon>
        <taxon>Cryomorpha</taxon>
    </lineage>
</organism>
<comment type="caution">
    <text evidence="1">The sequence shown here is derived from an EMBL/GenBank/DDBJ whole genome shotgun (WGS) entry which is preliminary data.</text>
</comment>
<sequence>MATKINALTTPQNKAFNQKVFCIGLNKTGTTSLEQFMRENGFKCGDQAEGELLINAYTDKRWDEIVSFCNSAEFFQDLPFSAPKTAEVLLKKFPDAKYILTIRESAEVWYKSITEFHKIKFGKAGNLPTKADLNRALYRYKGFAWDANRALYDSPEKEPYQKVTLIKAYEDHIHNVNQLFKGKQNLLIIDIGKRDAVQHLNDFLGIKSNLNTMPWLNKTSEAKK</sequence>
<dbReference type="Pfam" id="PF17784">
    <property type="entry name" value="Sulfotransfer_4"/>
    <property type="match status" value="1"/>
</dbReference>
<evidence type="ECO:0000313" key="2">
    <source>
        <dbReference type="Proteomes" id="UP000486602"/>
    </source>
</evidence>